<keyword evidence="2" id="KW-1185">Reference proteome</keyword>
<dbReference type="EMBL" id="BAABAZ010000002">
    <property type="protein sequence ID" value="GAA4282505.1"/>
    <property type="molecule type" value="Genomic_DNA"/>
</dbReference>
<dbReference type="PANTHER" id="PTHR43781:SF1">
    <property type="entry name" value="SACCHAROPINE DEHYDROGENASE"/>
    <property type="match status" value="1"/>
</dbReference>
<evidence type="ECO:0000313" key="1">
    <source>
        <dbReference type="EMBL" id="GAA4282505.1"/>
    </source>
</evidence>
<proteinExistence type="predicted"/>
<evidence type="ECO:0000313" key="2">
    <source>
        <dbReference type="Proteomes" id="UP001501586"/>
    </source>
</evidence>
<accession>A0ABP8EEW7</accession>
<reference evidence="2" key="1">
    <citation type="journal article" date="2019" name="Int. J. Syst. Evol. Microbiol.">
        <title>The Global Catalogue of Microorganisms (GCM) 10K type strain sequencing project: providing services to taxonomists for standard genome sequencing and annotation.</title>
        <authorList>
            <consortium name="The Broad Institute Genomics Platform"/>
            <consortium name="The Broad Institute Genome Sequencing Center for Infectious Disease"/>
            <person name="Wu L."/>
            <person name="Ma J."/>
        </authorList>
    </citation>
    <scope>NUCLEOTIDE SEQUENCE [LARGE SCALE GENOMIC DNA]</scope>
    <source>
        <strain evidence="2">JCM 17458</strain>
    </source>
</reference>
<organism evidence="1 2">
    <name type="scientific">Brevibacterium daeguense</name>
    <dbReference type="NCBI Taxonomy" id="909936"/>
    <lineage>
        <taxon>Bacteria</taxon>
        <taxon>Bacillati</taxon>
        <taxon>Actinomycetota</taxon>
        <taxon>Actinomycetes</taxon>
        <taxon>Micrococcales</taxon>
        <taxon>Brevibacteriaceae</taxon>
        <taxon>Brevibacterium</taxon>
    </lineage>
</organism>
<sequence length="249" mass="25882">MDYLDAANEVEAFMAAFAAQPAAVAARTRVLPGLGFGVAAAEAVVAAACSQLLEVESVEVMFASSGGPSTTGSRATALRVLSHGAWIIETWRLRRVPVGTSPRDLRAANGSAEPLMPILNGDLLALHRSQRAPSIAVYASGTTHVRRARLALPAVVNILRNSAMRRLLGALSSPRPAGDPSSRTVTAAVTSASGITVHMSHTVPDTSSLVADLIVSALKAIQTGDVAPGTWTPYEALGEQRLRALLGMD</sequence>
<dbReference type="PANTHER" id="PTHR43781">
    <property type="entry name" value="SACCHAROPINE DEHYDROGENASE"/>
    <property type="match status" value="1"/>
</dbReference>
<protein>
    <submittedName>
        <fullName evidence="1">Uncharacterized protein</fullName>
    </submittedName>
</protein>
<comment type="caution">
    <text evidence="1">The sequence shown here is derived from an EMBL/GenBank/DDBJ whole genome shotgun (WGS) entry which is preliminary data.</text>
</comment>
<name>A0ABP8EEW7_9MICO</name>
<gene>
    <name evidence="1" type="ORF">GCM10022261_00360</name>
</gene>
<dbReference type="Proteomes" id="UP001501586">
    <property type="component" value="Unassembled WGS sequence"/>
</dbReference>